<keyword evidence="10 16" id="KW-0547">Nucleotide-binding</keyword>
<evidence type="ECO:0000256" key="9">
    <source>
        <dbReference type="ARBA" id="ARBA00022737"/>
    </source>
</evidence>
<keyword evidence="9" id="KW-0677">Repeat</keyword>
<evidence type="ECO:0000256" key="13">
    <source>
        <dbReference type="ARBA" id="ARBA00022989"/>
    </source>
</evidence>
<evidence type="ECO:0000256" key="10">
    <source>
        <dbReference type="ARBA" id="ARBA00022741"/>
    </source>
</evidence>
<evidence type="ECO:0000256" key="14">
    <source>
        <dbReference type="ARBA" id="ARBA00023136"/>
    </source>
</evidence>
<evidence type="ECO:0000313" key="20">
    <source>
        <dbReference type="Proteomes" id="UP000238479"/>
    </source>
</evidence>
<evidence type="ECO:0000256" key="15">
    <source>
        <dbReference type="ARBA" id="ARBA00023180"/>
    </source>
</evidence>
<evidence type="ECO:0000256" key="3">
    <source>
        <dbReference type="ARBA" id="ARBA00022475"/>
    </source>
</evidence>
<dbReference type="InterPro" id="IPR011009">
    <property type="entry name" value="Kinase-like_dom_sf"/>
</dbReference>
<dbReference type="Pfam" id="PF00560">
    <property type="entry name" value="LRR_1"/>
    <property type="match status" value="7"/>
</dbReference>
<dbReference type="FunFam" id="3.80.10.10:FF:000288">
    <property type="entry name" value="LRR receptor-like serine/threonine-protein kinase EFR"/>
    <property type="match status" value="1"/>
</dbReference>
<dbReference type="GO" id="GO:0004674">
    <property type="term" value="F:protein serine/threonine kinase activity"/>
    <property type="evidence" value="ECO:0007669"/>
    <property type="project" value="UniProtKB-KW"/>
</dbReference>
<dbReference type="Gene3D" id="3.80.10.10">
    <property type="entry name" value="Ribonuclease Inhibitor"/>
    <property type="match status" value="3"/>
</dbReference>
<name>A0A2P6SCL6_ROSCH</name>
<dbReference type="InterPro" id="IPR051809">
    <property type="entry name" value="Plant_receptor-like_S/T_kinase"/>
</dbReference>
<dbReference type="Proteomes" id="UP000238479">
    <property type="component" value="Chromosome 1"/>
</dbReference>
<comment type="caution">
    <text evidence="19">The sequence shown here is derived from an EMBL/GenBank/DDBJ whole genome shotgun (WGS) entry which is preliminary data.</text>
</comment>
<dbReference type="STRING" id="74649.A0A2P6SCL6"/>
<evidence type="ECO:0000256" key="8">
    <source>
        <dbReference type="ARBA" id="ARBA00022729"/>
    </source>
</evidence>
<evidence type="ECO:0000313" key="19">
    <source>
        <dbReference type="EMBL" id="PRQ56406.1"/>
    </source>
</evidence>
<evidence type="ECO:0000256" key="1">
    <source>
        <dbReference type="ARBA" id="ARBA00004162"/>
    </source>
</evidence>
<gene>
    <name evidence="19" type="ORF">RchiOBHm_Chr1g0336031</name>
</gene>
<dbReference type="InterPro" id="IPR000719">
    <property type="entry name" value="Prot_kinase_dom"/>
</dbReference>
<dbReference type="PROSITE" id="PS00107">
    <property type="entry name" value="PROTEIN_KINASE_ATP"/>
    <property type="match status" value="1"/>
</dbReference>
<dbReference type="InterPro" id="IPR032675">
    <property type="entry name" value="LRR_dom_sf"/>
</dbReference>
<dbReference type="EC" id="2.7.11.1" evidence="2"/>
<protein>
    <recommendedName>
        <fullName evidence="2">non-specific serine/threonine protein kinase</fullName>
        <ecNumber evidence="2">2.7.11.1</ecNumber>
    </recommendedName>
</protein>
<dbReference type="FunFam" id="3.80.10.10:FF:000383">
    <property type="entry name" value="Leucine-rich repeat receptor protein kinase EMS1"/>
    <property type="match status" value="1"/>
</dbReference>
<dbReference type="OMA" id="KRIMMIL"/>
<evidence type="ECO:0000256" key="11">
    <source>
        <dbReference type="ARBA" id="ARBA00022777"/>
    </source>
</evidence>
<evidence type="ECO:0000256" key="4">
    <source>
        <dbReference type="ARBA" id="ARBA00022527"/>
    </source>
</evidence>
<evidence type="ECO:0000259" key="18">
    <source>
        <dbReference type="PROSITE" id="PS50011"/>
    </source>
</evidence>
<reference evidence="19 20" key="1">
    <citation type="journal article" date="2018" name="Nat. Genet.">
        <title>The Rosa genome provides new insights in the design of modern roses.</title>
        <authorList>
            <person name="Bendahmane M."/>
        </authorList>
    </citation>
    <scope>NUCLEOTIDE SEQUENCE [LARGE SCALE GENOMIC DNA]</scope>
    <source>
        <strain evidence="20">cv. Old Blush</strain>
    </source>
</reference>
<accession>A0A2P6SCL6</accession>
<feature type="signal peptide" evidence="17">
    <location>
        <begin position="1"/>
        <end position="21"/>
    </location>
</feature>
<dbReference type="SUPFAM" id="SSF56112">
    <property type="entry name" value="Protein kinase-like (PK-like)"/>
    <property type="match status" value="1"/>
</dbReference>
<dbReference type="AlphaFoldDB" id="A0A2P6SCL6"/>
<keyword evidence="12 16" id="KW-0067">ATP-binding</keyword>
<keyword evidence="13" id="KW-1133">Transmembrane helix</keyword>
<keyword evidence="8 17" id="KW-0732">Signal</keyword>
<keyword evidence="15" id="KW-0325">Glycoprotein</keyword>
<proteinExistence type="predicted"/>
<dbReference type="InterPro" id="IPR013210">
    <property type="entry name" value="LRR_N_plant-typ"/>
</dbReference>
<keyword evidence="5" id="KW-0433">Leucine-rich repeat</keyword>
<dbReference type="InterPro" id="IPR017441">
    <property type="entry name" value="Protein_kinase_ATP_BS"/>
</dbReference>
<evidence type="ECO:0000256" key="2">
    <source>
        <dbReference type="ARBA" id="ARBA00012513"/>
    </source>
</evidence>
<dbReference type="PANTHER" id="PTHR27008">
    <property type="entry name" value="OS04G0122200 PROTEIN"/>
    <property type="match status" value="1"/>
</dbReference>
<dbReference type="Pfam" id="PF07714">
    <property type="entry name" value="PK_Tyr_Ser-Thr"/>
    <property type="match status" value="1"/>
</dbReference>
<dbReference type="GO" id="GO:0005524">
    <property type="term" value="F:ATP binding"/>
    <property type="evidence" value="ECO:0007669"/>
    <property type="project" value="UniProtKB-UniRule"/>
</dbReference>
<dbReference type="SUPFAM" id="SSF52058">
    <property type="entry name" value="L domain-like"/>
    <property type="match status" value="2"/>
</dbReference>
<dbReference type="FunFam" id="3.30.200.20:FF:000432">
    <property type="entry name" value="LRR receptor-like serine/threonine-protein kinase EFR"/>
    <property type="match status" value="1"/>
</dbReference>
<evidence type="ECO:0000256" key="5">
    <source>
        <dbReference type="ARBA" id="ARBA00022614"/>
    </source>
</evidence>
<dbReference type="PANTHER" id="PTHR27008:SF596">
    <property type="entry name" value="OS02G0215500 PROTEIN"/>
    <property type="match status" value="1"/>
</dbReference>
<keyword evidence="4" id="KW-0723">Serine/threonine-protein kinase</keyword>
<evidence type="ECO:0000256" key="16">
    <source>
        <dbReference type="PROSITE-ProRule" id="PRU10141"/>
    </source>
</evidence>
<feature type="chain" id="PRO_5015113447" description="non-specific serine/threonine protein kinase" evidence="17">
    <location>
        <begin position="22"/>
        <end position="672"/>
    </location>
</feature>
<dbReference type="Gene3D" id="3.30.200.20">
    <property type="entry name" value="Phosphorylase Kinase, domain 1"/>
    <property type="match status" value="1"/>
</dbReference>
<dbReference type="InterPro" id="IPR001245">
    <property type="entry name" value="Ser-Thr/Tyr_kinase_cat_dom"/>
</dbReference>
<dbReference type="PROSITE" id="PS50011">
    <property type="entry name" value="PROTEIN_KINASE_DOM"/>
    <property type="match status" value="1"/>
</dbReference>
<dbReference type="Pfam" id="PF08263">
    <property type="entry name" value="LRRNT_2"/>
    <property type="match status" value="1"/>
</dbReference>
<keyword evidence="7" id="KW-0812">Transmembrane</keyword>
<evidence type="ECO:0000256" key="12">
    <source>
        <dbReference type="ARBA" id="ARBA00022840"/>
    </source>
</evidence>
<dbReference type="InterPro" id="IPR001611">
    <property type="entry name" value="Leu-rich_rpt"/>
</dbReference>
<evidence type="ECO:0000256" key="7">
    <source>
        <dbReference type="ARBA" id="ARBA00022692"/>
    </source>
</evidence>
<feature type="domain" description="Protein kinase" evidence="18">
    <location>
        <begin position="593"/>
        <end position="672"/>
    </location>
</feature>
<dbReference type="GO" id="GO:0005886">
    <property type="term" value="C:plasma membrane"/>
    <property type="evidence" value="ECO:0007669"/>
    <property type="project" value="UniProtKB-SubCell"/>
</dbReference>
<dbReference type="EMBL" id="PDCK01000039">
    <property type="protein sequence ID" value="PRQ56406.1"/>
    <property type="molecule type" value="Genomic_DNA"/>
</dbReference>
<keyword evidence="6 19" id="KW-0808">Transferase</keyword>
<feature type="binding site" evidence="16">
    <location>
        <position position="622"/>
    </location>
    <ligand>
        <name>ATP</name>
        <dbReference type="ChEBI" id="CHEBI:30616"/>
    </ligand>
</feature>
<evidence type="ECO:0000256" key="17">
    <source>
        <dbReference type="SAM" id="SignalP"/>
    </source>
</evidence>
<comment type="subcellular location">
    <subcellularLocation>
        <location evidence="1">Cell membrane</location>
        <topology evidence="1">Single-pass membrane protein</topology>
    </subcellularLocation>
</comment>
<sequence>MGGALVMKLVLIYSLVLNSMSIFYCSSMQLNHPRLEGNEMDRLALLAIKAQIQHDPNRVTSSWNETLHFCLWHGVTCSRRHRRSTILTGEIPPSLGNLSSLERFDATQNNFEGSIPSSLCQLKKLTVFYFGINRLSSIIPSCIYNLSSIVEFKVSQNQFQGSLPSNLSNAFPNLQFFSVAENQFIGAIPWSISNATNLVWFQCSSNKLTGQVPNLQNLHNLMIFSVYDNNLGSGKHGDLSFVLELINAKQLTLLDFGRNNFGGTLPKSISNLSTNLQLFMVDENQLHGSIPTGLGNFVNLQVLAMERNSFTGNIPTNIGKVSGLGELFLNNNQLSRSIPSSLGNLTLLTLLVLDENNLEGSIIPSGLWNYRYLLGLDLSRNNLNGTIPTQVFGLSSVSRYLRLDRNYFTGSLPMEIGNLKNLGILDISNNLLSGQLPSSLGSCESLEELYLQGNFFLGPIPSSMKELRGIRDLDLSRNNLSGDIPQFLENLNLEYLNLSFNQFWGAVPTSGVFKNASATTVAGNAKLCGGMASLRPPNETDDLFSLRVHSFGTGYVLSLLLLGKKRKETNLSTLGNSVLQVSYATLLKATEGFSSANLIGVGAFGSVYKGILADDRVVVAVKVLNMLHRGVAKSFMAKYEAFRNIRHRNLVKILTTCSNIDFGGNDFKALVY</sequence>
<evidence type="ECO:0000256" key="6">
    <source>
        <dbReference type="ARBA" id="ARBA00022679"/>
    </source>
</evidence>
<organism evidence="19 20">
    <name type="scientific">Rosa chinensis</name>
    <name type="common">China rose</name>
    <dbReference type="NCBI Taxonomy" id="74649"/>
    <lineage>
        <taxon>Eukaryota</taxon>
        <taxon>Viridiplantae</taxon>
        <taxon>Streptophyta</taxon>
        <taxon>Embryophyta</taxon>
        <taxon>Tracheophyta</taxon>
        <taxon>Spermatophyta</taxon>
        <taxon>Magnoliopsida</taxon>
        <taxon>eudicotyledons</taxon>
        <taxon>Gunneridae</taxon>
        <taxon>Pentapetalae</taxon>
        <taxon>rosids</taxon>
        <taxon>fabids</taxon>
        <taxon>Rosales</taxon>
        <taxon>Rosaceae</taxon>
        <taxon>Rosoideae</taxon>
        <taxon>Rosoideae incertae sedis</taxon>
        <taxon>Rosa</taxon>
    </lineage>
</organism>
<dbReference type="Gramene" id="PRQ56406">
    <property type="protein sequence ID" value="PRQ56406"/>
    <property type="gene ID" value="RchiOBHm_Chr1g0336031"/>
</dbReference>
<keyword evidence="14" id="KW-0472">Membrane</keyword>
<keyword evidence="3" id="KW-1003">Cell membrane</keyword>
<keyword evidence="11" id="KW-0418">Kinase</keyword>
<keyword evidence="20" id="KW-1185">Reference proteome</keyword>